<sequence length="309" mass="33433">MTLTDDKALRDRARGAFLGLAVGDALGTTLEFKPKDSYQPLTTVVGGGPFRLKAGAWTDDTSMALALATSLVERRGLDERDLMERFCAWAEKGVYSHNGRCFDIGITVRGALGRFRKSGNPVEGSTDPQSAGNGSLMRLAPVPILYAFDPETRLDVARRQSAVTHGAEEAVEACAAYADLVAEAIQGWSKARVFTPRSGWAPERVARAMRMETVGWDRKQVRGSGYVIHSLEAALWAVGNSRDYREAVLLAANLGEDADTTAAIAGQLAGALWGASGIPKEWLDLLAWRDRITTLADRLHDISLERTAA</sequence>
<dbReference type="PANTHER" id="PTHR16222">
    <property type="entry name" value="ADP-RIBOSYLGLYCOHYDROLASE"/>
    <property type="match status" value="1"/>
</dbReference>
<dbReference type="Pfam" id="PF03747">
    <property type="entry name" value="ADP_ribosyl_GH"/>
    <property type="match status" value="1"/>
</dbReference>
<evidence type="ECO:0000313" key="3">
    <source>
        <dbReference type="Proteomes" id="UP000248795"/>
    </source>
</evidence>
<keyword evidence="3" id="KW-1185">Reference proteome</keyword>
<comment type="cofactor">
    <cofactor evidence="1">
        <name>Mg(2+)</name>
        <dbReference type="ChEBI" id="CHEBI:18420"/>
    </cofactor>
    <text evidence="1">Binds 2 magnesium ions per subunit.</text>
</comment>
<feature type="binding site" evidence="1">
    <location>
        <position position="259"/>
    </location>
    <ligand>
        <name>Mg(2+)</name>
        <dbReference type="ChEBI" id="CHEBI:18420"/>
        <label>1</label>
    </ligand>
</feature>
<evidence type="ECO:0000256" key="1">
    <source>
        <dbReference type="PIRSR" id="PIRSR605502-1"/>
    </source>
</evidence>
<proteinExistence type="predicted"/>
<feature type="binding site" evidence="1">
    <location>
        <position position="60"/>
    </location>
    <ligand>
        <name>Mg(2+)</name>
        <dbReference type="ChEBI" id="CHEBI:18420"/>
        <label>1</label>
    </ligand>
</feature>
<reference evidence="3" key="1">
    <citation type="submission" date="2018-06" db="EMBL/GenBank/DDBJ databases">
        <title>Aestuariibacter litoralis strain KCTC 52945T.</title>
        <authorList>
            <person name="Li X."/>
            <person name="Salam N."/>
            <person name="Li J.-L."/>
            <person name="Chen Y.-M."/>
            <person name="Yang Z.-W."/>
            <person name="Zhang L.-Y."/>
            <person name="Han M.-X."/>
            <person name="Xiao M."/>
            <person name="Li W.-J."/>
        </authorList>
    </citation>
    <scope>NUCLEOTIDE SEQUENCE [LARGE SCALE GENOMIC DNA]</scope>
    <source>
        <strain evidence="3">KCTC 52945</strain>
    </source>
</reference>
<gene>
    <name evidence="2" type="ORF">DK847_16740</name>
</gene>
<comment type="caution">
    <text evidence="2">The sequence shown here is derived from an EMBL/GenBank/DDBJ whole genome shotgun (WGS) entry which is preliminary data.</text>
</comment>
<organism evidence="2 3">
    <name type="scientific">Aestuariivirga litoralis</name>
    <dbReference type="NCBI Taxonomy" id="2650924"/>
    <lineage>
        <taxon>Bacteria</taxon>
        <taxon>Pseudomonadati</taxon>
        <taxon>Pseudomonadota</taxon>
        <taxon>Alphaproteobacteria</taxon>
        <taxon>Hyphomicrobiales</taxon>
        <taxon>Aestuariivirgaceae</taxon>
        <taxon>Aestuariivirga</taxon>
    </lineage>
</organism>
<feature type="binding site" evidence="1">
    <location>
        <position position="59"/>
    </location>
    <ligand>
        <name>Mg(2+)</name>
        <dbReference type="ChEBI" id="CHEBI:18420"/>
        <label>1</label>
    </ligand>
</feature>
<dbReference type="SUPFAM" id="SSF101478">
    <property type="entry name" value="ADP-ribosylglycohydrolase"/>
    <property type="match status" value="1"/>
</dbReference>
<dbReference type="PANTHER" id="PTHR16222:SF12">
    <property type="entry name" value="ADP-RIBOSYLGLYCOHYDROLASE-RELATED"/>
    <property type="match status" value="1"/>
</dbReference>
<dbReference type="InterPro" id="IPR050792">
    <property type="entry name" value="ADP-ribosylglycohydrolase"/>
</dbReference>
<dbReference type="AlphaFoldDB" id="A0A2W2BIZ8"/>
<dbReference type="GO" id="GO:0046872">
    <property type="term" value="F:metal ion binding"/>
    <property type="evidence" value="ECO:0007669"/>
    <property type="project" value="UniProtKB-KW"/>
</dbReference>
<keyword evidence="1" id="KW-0460">Magnesium</keyword>
<dbReference type="InterPro" id="IPR036705">
    <property type="entry name" value="Ribosyl_crysJ1_sf"/>
</dbReference>
<dbReference type="RefSeq" id="WP_111199673.1">
    <property type="nucleotide sequence ID" value="NZ_QKVK01000008.1"/>
</dbReference>
<feature type="binding site" evidence="1">
    <location>
        <position position="257"/>
    </location>
    <ligand>
        <name>Mg(2+)</name>
        <dbReference type="ChEBI" id="CHEBI:18420"/>
        <label>1</label>
    </ligand>
</feature>
<dbReference type="GO" id="GO:0016787">
    <property type="term" value="F:hydrolase activity"/>
    <property type="evidence" value="ECO:0007669"/>
    <property type="project" value="UniProtKB-KW"/>
</dbReference>
<protein>
    <submittedName>
        <fullName evidence="2">ADP-ribosylglycohydrolase family protein</fullName>
    </submittedName>
</protein>
<accession>A0A2W2BIZ8</accession>
<dbReference type="InterPro" id="IPR005502">
    <property type="entry name" value="Ribosyl_crysJ1"/>
</dbReference>
<feature type="binding site" evidence="1">
    <location>
        <position position="260"/>
    </location>
    <ligand>
        <name>Mg(2+)</name>
        <dbReference type="ChEBI" id="CHEBI:18420"/>
        <label>1</label>
    </ligand>
</feature>
<keyword evidence="1" id="KW-0479">Metal-binding</keyword>
<name>A0A2W2BIZ8_9HYPH</name>
<feature type="binding site" evidence="1">
    <location>
        <position position="58"/>
    </location>
    <ligand>
        <name>Mg(2+)</name>
        <dbReference type="ChEBI" id="CHEBI:18420"/>
        <label>1</label>
    </ligand>
</feature>
<dbReference type="EMBL" id="QKVK01000008">
    <property type="protein sequence ID" value="PZF75867.1"/>
    <property type="molecule type" value="Genomic_DNA"/>
</dbReference>
<dbReference type="Gene3D" id="1.10.4080.10">
    <property type="entry name" value="ADP-ribosylation/Crystallin J1"/>
    <property type="match status" value="1"/>
</dbReference>
<dbReference type="Proteomes" id="UP000248795">
    <property type="component" value="Unassembled WGS sequence"/>
</dbReference>
<keyword evidence="2" id="KW-0378">Hydrolase</keyword>
<evidence type="ECO:0000313" key="2">
    <source>
        <dbReference type="EMBL" id="PZF75867.1"/>
    </source>
</evidence>